<gene>
    <name evidence="4" type="ORF">KYE_08208</name>
</gene>
<dbReference type="InterPro" id="IPR010656">
    <property type="entry name" value="DctM"/>
</dbReference>
<protein>
    <submittedName>
        <fullName evidence="4">TRAP transporter 4TM/12TM fusion protein</fullName>
    </submittedName>
</protein>
<feature type="transmembrane region" description="Helical" evidence="2">
    <location>
        <begin position="37"/>
        <end position="59"/>
    </location>
</feature>
<dbReference type="EMBL" id="AGTR01000029">
    <property type="protein sequence ID" value="EHJ05009.1"/>
    <property type="molecule type" value="Genomic_DNA"/>
</dbReference>
<dbReference type="PANTHER" id="PTHR43849:SF2">
    <property type="entry name" value="BLL3936 PROTEIN"/>
    <property type="match status" value="1"/>
</dbReference>
<dbReference type="GO" id="GO:0022857">
    <property type="term" value="F:transmembrane transporter activity"/>
    <property type="evidence" value="ECO:0007669"/>
    <property type="project" value="UniProtKB-UniRule"/>
</dbReference>
<evidence type="ECO:0000313" key="4">
    <source>
        <dbReference type="EMBL" id="EHJ05009.1"/>
    </source>
</evidence>
<feature type="domain" description="TRAP C4-dicarboxylate transport system permease DctM subunit" evidence="3">
    <location>
        <begin position="3"/>
        <end position="224"/>
    </location>
</feature>
<dbReference type="GO" id="GO:0005886">
    <property type="term" value="C:plasma membrane"/>
    <property type="evidence" value="ECO:0007669"/>
    <property type="project" value="UniProtKB-SubCell"/>
</dbReference>
<feature type="transmembrane region" description="Helical" evidence="2">
    <location>
        <begin position="163"/>
        <end position="189"/>
    </location>
</feature>
<dbReference type="Proteomes" id="UP000003208">
    <property type="component" value="Unassembled WGS sequence"/>
</dbReference>
<feature type="transmembrane region" description="Helical" evidence="2">
    <location>
        <begin position="104"/>
        <end position="127"/>
    </location>
</feature>
<proteinExistence type="predicted"/>
<organism evidence="4 5">
    <name type="scientific">Marinobacter manganoxydans MnI7-9</name>
    <dbReference type="NCBI Taxonomy" id="1094979"/>
    <lineage>
        <taxon>Bacteria</taxon>
        <taxon>Pseudomonadati</taxon>
        <taxon>Pseudomonadota</taxon>
        <taxon>Gammaproteobacteria</taxon>
        <taxon>Pseudomonadales</taxon>
        <taxon>Marinobacteraceae</taxon>
        <taxon>Marinobacter</taxon>
    </lineage>
</organism>
<comment type="subcellular location">
    <subcellularLocation>
        <location evidence="1">Cell inner membrane</location>
        <topology evidence="1">Multi-pass membrane protein</topology>
    </subcellularLocation>
</comment>
<feature type="transmembrane region" description="Helical" evidence="2">
    <location>
        <begin position="201"/>
        <end position="219"/>
    </location>
</feature>
<feature type="transmembrane region" description="Helical" evidence="2">
    <location>
        <begin position="225"/>
        <end position="248"/>
    </location>
</feature>
<accession>G6YS09</accession>
<keyword evidence="2" id="KW-0472">Membrane</keyword>
<sequence length="324" mass="33611">MSAEERVTLMVALRRGWPSLIPIFVLTYFLLSGFSPAYVAAGACLVTLVTSWIAVRHAIGPRKLISGCVETCFRVVPLTAAVAVAGIIIGSIEMTGLSSKAAAVLYALAGGLLVPSLIVSAVVLIILGMGMPTVAVYVMGAALLAPVLIGEFGLPVLGTHMFLLYFSCMSAITPPVAVACFTAASIANANPFSVAPYASKLAVAGYVLPFFFIFNPGLLMEGSVLAIAGALVAAAVMVLCFGVSLHGWILTTRLNGFGRILFAALACALIVPNLLVQGGAMIAAVLLWGFYLKRARTNESNSTAFGISRPNVAGGRVNIEATNE</sequence>
<keyword evidence="1" id="KW-1003">Cell membrane</keyword>
<evidence type="ECO:0000313" key="5">
    <source>
        <dbReference type="Proteomes" id="UP000003208"/>
    </source>
</evidence>
<name>G6YS09_9GAMM</name>
<dbReference type="PANTHER" id="PTHR43849">
    <property type="entry name" value="BLL3936 PROTEIN"/>
    <property type="match status" value="1"/>
</dbReference>
<keyword evidence="1" id="KW-0813">Transport</keyword>
<keyword evidence="2" id="KW-1133">Transmembrane helix</keyword>
<comment type="function">
    <text evidence="1">Part of the tripartite ATP-independent periplasmic (TRAP) transport system.</text>
</comment>
<feature type="transmembrane region" description="Helical" evidence="2">
    <location>
        <begin position="260"/>
        <end position="291"/>
    </location>
</feature>
<evidence type="ECO:0000256" key="2">
    <source>
        <dbReference type="SAM" id="Phobius"/>
    </source>
</evidence>
<evidence type="ECO:0000259" key="3">
    <source>
        <dbReference type="Pfam" id="PF06808"/>
    </source>
</evidence>
<dbReference type="Pfam" id="PF06808">
    <property type="entry name" value="DctM"/>
    <property type="match status" value="1"/>
</dbReference>
<keyword evidence="5" id="KW-1185">Reference proteome</keyword>
<evidence type="ECO:0000256" key="1">
    <source>
        <dbReference type="RuleBase" id="RU369079"/>
    </source>
</evidence>
<dbReference type="AlphaFoldDB" id="G6YS09"/>
<keyword evidence="1" id="KW-0997">Cell inner membrane</keyword>
<keyword evidence="2" id="KW-0812">Transmembrane</keyword>
<dbReference type="PATRIC" id="fig|1094979.3.peg.1586"/>
<reference evidence="4 5" key="1">
    <citation type="journal article" date="2012" name="J. Bacteriol.">
        <title>Genome sequence of deep-sea manganese-oxidizing bacterium Marinobacter manganoxydans MnI7-9.</title>
        <authorList>
            <person name="Wang H."/>
            <person name="Li H."/>
            <person name="Shao Z."/>
            <person name="Liao S."/>
            <person name="Johnstone L."/>
            <person name="Rensing C."/>
            <person name="Wang G."/>
        </authorList>
    </citation>
    <scope>NUCLEOTIDE SEQUENCE [LARGE SCALE GENOMIC DNA]</scope>
    <source>
        <strain evidence="4 5">MnI7-9</strain>
    </source>
</reference>
<dbReference type="RefSeq" id="WP_008172163.1">
    <property type="nucleotide sequence ID" value="NZ_AGTR01000029.1"/>
</dbReference>
<feature type="transmembrane region" description="Helical" evidence="2">
    <location>
        <begin position="134"/>
        <end position="157"/>
    </location>
</feature>
<feature type="transmembrane region" description="Helical" evidence="2">
    <location>
        <begin position="71"/>
        <end position="92"/>
    </location>
</feature>